<dbReference type="EMBL" id="BFEA01000526">
    <property type="protein sequence ID" value="GBG85613.1"/>
    <property type="molecule type" value="Genomic_DNA"/>
</dbReference>
<feature type="region of interest" description="Disordered" evidence="2">
    <location>
        <begin position="1"/>
        <end position="86"/>
    </location>
</feature>
<feature type="region of interest" description="Disordered" evidence="2">
    <location>
        <begin position="309"/>
        <end position="337"/>
    </location>
</feature>
<feature type="coiled-coil region" evidence="1">
    <location>
        <begin position="112"/>
        <end position="139"/>
    </location>
</feature>
<protein>
    <submittedName>
        <fullName evidence="3">Uncharacterized protein</fullName>
    </submittedName>
</protein>
<feature type="region of interest" description="Disordered" evidence="2">
    <location>
        <begin position="391"/>
        <end position="426"/>
    </location>
</feature>
<feature type="region of interest" description="Disordered" evidence="2">
    <location>
        <begin position="614"/>
        <end position="687"/>
    </location>
</feature>
<evidence type="ECO:0000256" key="2">
    <source>
        <dbReference type="SAM" id="MobiDB-lite"/>
    </source>
</evidence>
<dbReference type="InterPro" id="IPR045167">
    <property type="entry name" value="Hobbit"/>
</dbReference>
<evidence type="ECO:0000313" key="3">
    <source>
        <dbReference type="EMBL" id="GBG85613.1"/>
    </source>
</evidence>
<dbReference type="AlphaFoldDB" id="A0A388LTP7"/>
<sequence length="687" mass="75503">MPTSLPGDGEGQQARSAVYGQGRWGAADGRWRRAAVDGQHATGSSGRAPSAVSTGSSGRAPSAVSTGSVDGQQRTSQESPRDFATTKIGLRAHRRDGDDLDELMEFNEEDYADVDLAKVEKLRLNLEEIERECRMLMNDFCILRRRAAELGCGEAGAYEELVKLLEKKLNGKRQMRKFARNAVSLSLKTATHHEAKNTQTAKMLHISWIIDKATWSLICDRKPFAEASIESMVLDLVRGVNDKHETETSFTTREFKIKNLLPNPKFHSVLAPWNPPADWGKDHMLSVIAKQGAPVNGIPSIENLEEFVKPKVPHPQGSKKSRRRYSQSSVSVPPGADIAQTTSLANTAPPCSVDSDPPLMSVHMPSSFSAASGTLAAPNSVDSKGELAIVERSLDMPDVPRTRQGRRSSHGGGSGMHRLGEDELDPFTNHHCGKSFGNSGQLVLQSGCNTTEQSKTKDIRKPSSKKPPNDQQREDSHSKASKRLHFKAIRLVQDRKFKDVSGSAQGRSREGSLQLAHTQSGDLHLSDSDHYGNEYQSGVYPSDRYNHSDSGTNTGYCSAACAEHLSRTNSKDSRGGLELEHERAGEGFVLSIKGLFNEQRKKAKAFMKKHIRVQEQLRRKNSSDEEDPNPGGGGKAKRLLRRHTRKLREKAGKGMASFAERFKGSSRISYQREGSSQEDSDAGEVDN</sequence>
<reference evidence="3 4" key="1">
    <citation type="journal article" date="2018" name="Cell">
        <title>The Chara Genome: Secondary Complexity and Implications for Plant Terrestrialization.</title>
        <authorList>
            <person name="Nishiyama T."/>
            <person name="Sakayama H."/>
            <person name="Vries J.D."/>
            <person name="Buschmann H."/>
            <person name="Saint-Marcoux D."/>
            <person name="Ullrich K.K."/>
            <person name="Haas F.B."/>
            <person name="Vanderstraeten L."/>
            <person name="Becker D."/>
            <person name="Lang D."/>
            <person name="Vosolsobe S."/>
            <person name="Rombauts S."/>
            <person name="Wilhelmsson P.K.I."/>
            <person name="Janitza P."/>
            <person name="Kern R."/>
            <person name="Heyl A."/>
            <person name="Rumpler F."/>
            <person name="Villalobos L.I.A.C."/>
            <person name="Clay J.M."/>
            <person name="Skokan R."/>
            <person name="Toyoda A."/>
            <person name="Suzuki Y."/>
            <person name="Kagoshima H."/>
            <person name="Schijlen E."/>
            <person name="Tajeshwar N."/>
            <person name="Catarino B."/>
            <person name="Hetherington A.J."/>
            <person name="Saltykova A."/>
            <person name="Bonnot C."/>
            <person name="Breuninger H."/>
            <person name="Symeonidi A."/>
            <person name="Radhakrishnan G.V."/>
            <person name="Van Nieuwerburgh F."/>
            <person name="Deforce D."/>
            <person name="Chang C."/>
            <person name="Karol K.G."/>
            <person name="Hedrich R."/>
            <person name="Ulvskov P."/>
            <person name="Glockner G."/>
            <person name="Delwiche C.F."/>
            <person name="Petrasek J."/>
            <person name="Van de Peer Y."/>
            <person name="Friml J."/>
            <person name="Beilby M."/>
            <person name="Dolan L."/>
            <person name="Kohara Y."/>
            <person name="Sugano S."/>
            <person name="Fujiyama A."/>
            <person name="Delaux P.-M."/>
            <person name="Quint M."/>
            <person name="TheiBen G."/>
            <person name="Hagemann M."/>
            <person name="Harholt J."/>
            <person name="Dunand C."/>
            <person name="Zachgo S."/>
            <person name="Langdale J."/>
            <person name="Maumus F."/>
            <person name="Straeten D.V.D."/>
            <person name="Gould S.B."/>
            <person name="Rensing S.A."/>
        </authorList>
    </citation>
    <scope>NUCLEOTIDE SEQUENCE [LARGE SCALE GENOMIC DNA]</scope>
    <source>
        <strain evidence="3 4">S276</strain>
    </source>
</reference>
<dbReference type="STRING" id="69332.A0A388LTP7"/>
<keyword evidence="1" id="KW-0175">Coiled coil</keyword>
<feature type="region of interest" description="Disordered" evidence="2">
    <location>
        <begin position="497"/>
        <end position="546"/>
    </location>
</feature>
<comment type="caution">
    <text evidence="3">The sequence shown here is derived from an EMBL/GenBank/DDBJ whole genome shotgun (WGS) entry which is preliminary data.</text>
</comment>
<feature type="compositionally biased region" description="Polar residues" evidence="2">
    <location>
        <begin position="41"/>
        <end position="78"/>
    </location>
</feature>
<feature type="compositionally biased region" description="Acidic residues" evidence="2">
    <location>
        <begin position="676"/>
        <end position="687"/>
    </location>
</feature>
<dbReference type="Pfam" id="PF10344">
    <property type="entry name" value="Hobbit"/>
    <property type="match status" value="1"/>
</dbReference>
<dbReference type="OrthoDB" id="1562405at2759"/>
<keyword evidence="4" id="KW-1185">Reference proteome</keyword>
<feature type="region of interest" description="Disordered" evidence="2">
    <location>
        <begin position="448"/>
        <end position="485"/>
    </location>
</feature>
<feature type="compositionally biased region" description="Basic residues" evidence="2">
    <location>
        <begin position="635"/>
        <end position="648"/>
    </location>
</feature>
<organism evidence="3 4">
    <name type="scientific">Chara braunii</name>
    <name type="common">Braun's stonewort</name>
    <dbReference type="NCBI Taxonomy" id="69332"/>
    <lineage>
        <taxon>Eukaryota</taxon>
        <taxon>Viridiplantae</taxon>
        <taxon>Streptophyta</taxon>
        <taxon>Charophyceae</taxon>
        <taxon>Charales</taxon>
        <taxon>Characeae</taxon>
        <taxon>Chara</taxon>
    </lineage>
</organism>
<gene>
    <name evidence="3" type="ORF">CBR_g40341</name>
</gene>
<dbReference type="Proteomes" id="UP000265515">
    <property type="component" value="Unassembled WGS sequence"/>
</dbReference>
<evidence type="ECO:0000313" key="4">
    <source>
        <dbReference type="Proteomes" id="UP000265515"/>
    </source>
</evidence>
<name>A0A388LTP7_CHABU</name>
<feature type="compositionally biased region" description="Basic and acidic residues" evidence="2">
    <location>
        <begin position="454"/>
        <end position="478"/>
    </location>
</feature>
<accession>A0A388LTP7</accession>
<dbReference type="PANTHER" id="PTHR15678">
    <property type="entry name" value="ANTIGEN MLAA-22-RELATED"/>
    <property type="match status" value="1"/>
</dbReference>
<dbReference type="Gramene" id="GBG85613">
    <property type="protein sequence ID" value="GBG85613"/>
    <property type="gene ID" value="CBR_g40341"/>
</dbReference>
<evidence type="ECO:0000256" key="1">
    <source>
        <dbReference type="SAM" id="Coils"/>
    </source>
</evidence>
<feature type="compositionally biased region" description="Basic and acidic residues" evidence="2">
    <location>
        <begin position="614"/>
        <end position="623"/>
    </location>
</feature>
<proteinExistence type="predicted"/>
<dbReference type="PANTHER" id="PTHR15678:SF6">
    <property type="entry name" value="BRIDGE-LIKE LIPID TRANSFER PROTEIN FAMILY MEMBER 2"/>
    <property type="match status" value="1"/>
</dbReference>
<feature type="compositionally biased region" description="Basic and acidic residues" evidence="2">
    <location>
        <begin position="392"/>
        <end position="401"/>
    </location>
</feature>